<dbReference type="Proteomes" id="UP000237271">
    <property type="component" value="Unassembled WGS sequence"/>
</dbReference>
<reference evidence="5 6" key="1">
    <citation type="journal article" date="2017" name="Genome Biol. Evol.">
        <title>Phytophthora megakarya and P. palmivora, closely related causal agents of cacao black pod rot, underwent increases in genome sizes and gene numbers by different mechanisms.</title>
        <authorList>
            <person name="Ali S.S."/>
            <person name="Shao J."/>
            <person name="Lary D.J."/>
            <person name="Kronmiller B."/>
            <person name="Shen D."/>
            <person name="Strem M.D."/>
            <person name="Amoako-Attah I."/>
            <person name="Akrofi A.Y."/>
            <person name="Begoude B.A."/>
            <person name="Ten Hoopen G.M."/>
            <person name="Coulibaly K."/>
            <person name="Kebe B.I."/>
            <person name="Melnick R.L."/>
            <person name="Guiltinan M.J."/>
            <person name="Tyler B.M."/>
            <person name="Meinhardt L.W."/>
            <person name="Bailey B.A."/>
        </authorList>
    </citation>
    <scope>NUCLEOTIDE SEQUENCE [LARGE SCALE GENOMIC DNA]</scope>
    <source>
        <strain evidence="6">sbr112.9</strain>
    </source>
</reference>
<sequence length="723" mass="80405">PNNEKIAFKNAALEFSTVESTDPNEVPDTVSSSPSTSTTPTFGKKATSTIGSSNQDQDENNTVLTTSDSAVSSPIFYACVVLGAVGLVGAVVASRAKDNRDVSVKCLATTEAPAITPPLAVAHPSVWAPPASEVHVVIDDHSTKDVRLPLGAVQTADGEVVVPASRRADGSTRKPIRIRQGYVPQDEVPKYKTVAQRRREQEAKRAAEAKTDDAVVDELPMDKLSLDQKEEAPVADERSRSGGRNLQQGQKWREQAETKETTDGKSGDRQQQLKRQLTKINKQLKEITKLENASLSTQQQQKIARKSALQQQRNDIIAELNGATIELNMAEDSATVPVVSTEKKGPLHFEDEAGLFKTVCRTFMRSKKCTRTGCKFVHDKQLCLYYWKTGQCKFGDECRKNHFVTLPDPNANEEEPTSVASGGEELEKKKKSAKKSKDKKPNEKDEKAEINKTKDNKANANKTKEEKAKDVEKQETDKKAKKKKKNERRQATKKNTENFEPMTKPVDLRITYDLGSKDDRFSTPLTSRDVVLVPNLFSDFKKGELYAKLMHELDNCGIPREQLLKMWHGNDKIDGTHLIVDDHSSWKAKCPTFDLVTDRLKKFFSLDIKATRFNWYKDTSQWKPFHFDAAAVKPHIAAIQNFTVGISFGATRDAAFEHAKTKTVVSVPQPDGCVYAFAKDTNVIWRHGILQDVPVRDEGRISVIAWGWVDNMADVASPVAPAS</sequence>
<feature type="domain" description="C3H1-type" evidence="4">
    <location>
        <begin position="359"/>
        <end position="381"/>
    </location>
</feature>
<feature type="compositionally biased region" description="Low complexity" evidence="2">
    <location>
        <begin position="29"/>
        <end position="41"/>
    </location>
</feature>
<feature type="compositionally biased region" description="Basic and acidic residues" evidence="2">
    <location>
        <begin position="197"/>
        <end position="213"/>
    </location>
</feature>
<organism evidence="5 6">
    <name type="scientific">Phytophthora palmivora</name>
    <dbReference type="NCBI Taxonomy" id="4796"/>
    <lineage>
        <taxon>Eukaryota</taxon>
        <taxon>Sar</taxon>
        <taxon>Stramenopiles</taxon>
        <taxon>Oomycota</taxon>
        <taxon>Peronosporomycetes</taxon>
        <taxon>Peronosporales</taxon>
        <taxon>Peronosporaceae</taxon>
        <taxon>Phytophthora</taxon>
    </lineage>
</organism>
<dbReference type="PANTHER" id="PTHR42256:SF1">
    <property type="entry name" value="FE2OG DIOXYGENASE DOMAIN-CONTAINING PROTEIN"/>
    <property type="match status" value="1"/>
</dbReference>
<name>A0A2P4WY24_9STRA</name>
<keyword evidence="1" id="KW-0479">Metal-binding</keyword>
<feature type="compositionally biased region" description="Polar residues" evidence="2">
    <location>
        <begin position="46"/>
        <end position="61"/>
    </location>
</feature>
<accession>A0A2P4WY24</accession>
<dbReference type="AlphaFoldDB" id="A0A2P4WY24"/>
<feature type="zinc finger region" description="C3H1-type" evidence="1">
    <location>
        <begin position="359"/>
        <end position="381"/>
    </location>
</feature>
<dbReference type="PROSITE" id="PS50103">
    <property type="entry name" value="ZF_C3H1"/>
    <property type="match status" value="2"/>
</dbReference>
<dbReference type="OrthoDB" id="445341at2759"/>
<dbReference type="SMART" id="SM01273">
    <property type="entry name" value="Mago-bind"/>
    <property type="match status" value="1"/>
</dbReference>
<dbReference type="SMART" id="SM00356">
    <property type="entry name" value="ZnF_C3H1"/>
    <property type="match status" value="2"/>
</dbReference>
<dbReference type="GO" id="GO:0008270">
    <property type="term" value="F:zinc ion binding"/>
    <property type="evidence" value="ECO:0007669"/>
    <property type="project" value="UniProtKB-KW"/>
</dbReference>
<dbReference type="SUPFAM" id="SSF51197">
    <property type="entry name" value="Clavaminate synthase-like"/>
    <property type="match status" value="1"/>
</dbReference>
<feature type="region of interest" description="Disordered" evidence="2">
    <location>
        <begin position="187"/>
        <end position="273"/>
    </location>
</feature>
<evidence type="ECO:0000313" key="6">
    <source>
        <dbReference type="Proteomes" id="UP000237271"/>
    </source>
</evidence>
<keyword evidence="3" id="KW-1133">Transmembrane helix</keyword>
<evidence type="ECO:0000313" key="5">
    <source>
        <dbReference type="EMBL" id="POM58215.1"/>
    </source>
</evidence>
<evidence type="ECO:0000256" key="2">
    <source>
        <dbReference type="SAM" id="MobiDB-lite"/>
    </source>
</evidence>
<evidence type="ECO:0000256" key="3">
    <source>
        <dbReference type="SAM" id="Phobius"/>
    </source>
</evidence>
<dbReference type="Pfam" id="PF09282">
    <property type="entry name" value="Mago-bind"/>
    <property type="match status" value="1"/>
</dbReference>
<feature type="compositionally biased region" description="Basic and acidic residues" evidence="2">
    <location>
        <begin position="488"/>
        <end position="497"/>
    </location>
</feature>
<dbReference type="InterPro" id="IPR015362">
    <property type="entry name" value="WIBG_mago-bd"/>
</dbReference>
<feature type="compositionally biased region" description="Basic and acidic residues" evidence="2">
    <location>
        <begin position="251"/>
        <end position="268"/>
    </location>
</feature>
<feature type="region of interest" description="Disordered" evidence="2">
    <location>
        <begin position="404"/>
        <end position="502"/>
    </location>
</feature>
<keyword evidence="3" id="KW-0472">Membrane</keyword>
<feature type="transmembrane region" description="Helical" evidence="3">
    <location>
        <begin position="75"/>
        <end position="93"/>
    </location>
</feature>
<evidence type="ECO:0000256" key="1">
    <source>
        <dbReference type="PROSITE-ProRule" id="PRU00723"/>
    </source>
</evidence>
<gene>
    <name evidence="5" type="ORF">PHPALM_37168</name>
</gene>
<dbReference type="PANTHER" id="PTHR42256">
    <property type="entry name" value="OXOGLUTARATE/IRON-DEPENDENT DIOXYGENASE"/>
    <property type="match status" value="1"/>
</dbReference>
<feature type="non-terminal residue" evidence="5">
    <location>
        <position position="1"/>
    </location>
</feature>
<feature type="region of interest" description="Disordered" evidence="2">
    <location>
        <begin position="18"/>
        <end position="61"/>
    </location>
</feature>
<evidence type="ECO:0000259" key="4">
    <source>
        <dbReference type="PROSITE" id="PS50103"/>
    </source>
</evidence>
<feature type="domain" description="C3H1-type" evidence="4">
    <location>
        <begin position="382"/>
        <end position="405"/>
    </location>
</feature>
<dbReference type="InterPro" id="IPR000571">
    <property type="entry name" value="Znf_CCCH"/>
</dbReference>
<dbReference type="Gene3D" id="2.60.120.590">
    <property type="entry name" value="Alpha-ketoglutarate-dependent dioxygenase AlkB-like"/>
    <property type="match status" value="1"/>
</dbReference>
<feature type="compositionally biased region" description="Basic residues" evidence="2">
    <location>
        <begin position="429"/>
        <end position="438"/>
    </location>
</feature>
<comment type="caution">
    <text evidence="5">The sequence shown here is derived from an EMBL/GenBank/DDBJ whole genome shotgun (WGS) entry which is preliminary data.</text>
</comment>
<proteinExistence type="predicted"/>
<feature type="compositionally biased region" description="Basic and acidic residues" evidence="2">
    <location>
        <begin position="439"/>
        <end position="478"/>
    </location>
</feature>
<dbReference type="Gene3D" id="4.10.1000.10">
    <property type="entry name" value="Zinc finger, CCCH-type"/>
    <property type="match status" value="1"/>
</dbReference>
<keyword evidence="1" id="KW-0862">Zinc</keyword>
<keyword evidence="6" id="KW-1185">Reference proteome</keyword>
<keyword evidence="3" id="KW-0812">Transmembrane</keyword>
<feature type="zinc finger region" description="C3H1-type" evidence="1">
    <location>
        <begin position="382"/>
        <end position="405"/>
    </location>
</feature>
<dbReference type="EMBL" id="NCKW01020314">
    <property type="protein sequence ID" value="POM58215.1"/>
    <property type="molecule type" value="Genomic_DNA"/>
</dbReference>
<feature type="compositionally biased region" description="Basic and acidic residues" evidence="2">
    <location>
        <begin position="220"/>
        <end position="240"/>
    </location>
</feature>
<dbReference type="InterPro" id="IPR036348">
    <property type="entry name" value="WIBG_N_sf"/>
</dbReference>
<keyword evidence="1" id="KW-0863">Zinc-finger</keyword>
<dbReference type="SUPFAM" id="SSF101931">
    <property type="entry name" value="Pym (Within the bgcn gene intron protein, WIBG), N-terminal domain"/>
    <property type="match status" value="1"/>
</dbReference>
<protein>
    <recommendedName>
        <fullName evidence="4">C3H1-type domain-containing protein</fullName>
    </recommendedName>
</protein>
<dbReference type="InterPro" id="IPR037151">
    <property type="entry name" value="AlkB-like_sf"/>
</dbReference>